<protein>
    <submittedName>
        <fullName evidence="4">SctQ: non flagellar T3S system conserved protein. FliN/MopA/SpaO family</fullName>
    </submittedName>
</protein>
<evidence type="ECO:0000256" key="1">
    <source>
        <dbReference type="ARBA" id="ARBA00009226"/>
    </source>
</evidence>
<dbReference type="InterPro" id="IPR036429">
    <property type="entry name" value="SpoA-like_sf"/>
</dbReference>
<keyword evidence="4" id="KW-0969">Cilium</keyword>
<evidence type="ECO:0000313" key="4">
    <source>
        <dbReference type="EMBL" id="SOY66782.1"/>
    </source>
</evidence>
<dbReference type="Proteomes" id="UP000256780">
    <property type="component" value="Chromosome CBM2587_b"/>
</dbReference>
<dbReference type="GO" id="GO:0030254">
    <property type="term" value="P:protein secretion by the type III secretion system"/>
    <property type="evidence" value="ECO:0007669"/>
    <property type="project" value="InterPro"/>
</dbReference>
<dbReference type="SUPFAM" id="SSF101801">
    <property type="entry name" value="Surface presentation of antigens (SPOA)"/>
    <property type="match status" value="2"/>
</dbReference>
<dbReference type="OrthoDB" id="9148477at2"/>
<keyword evidence="4" id="KW-0966">Cell projection</keyword>
<keyword evidence="4" id="KW-0282">Flagellum</keyword>
<reference evidence="4" key="1">
    <citation type="submission" date="2018-01" db="EMBL/GenBank/DDBJ databases">
        <authorList>
            <person name="Clerissi C."/>
        </authorList>
    </citation>
    <scope>NUCLEOTIDE SEQUENCE</scope>
    <source>
        <strain evidence="4">Cupriavidus sp. LMG 19464</strain>
    </source>
</reference>
<dbReference type="InterPro" id="IPR013385">
    <property type="entry name" value="T3SS_SpaO/YscQ/SpaO"/>
</dbReference>
<feature type="domain" description="Flagellar motor switch protein FliN-like C-terminal" evidence="3">
    <location>
        <begin position="330"/>
        <end position="399"/>
    </location>
</feature>
<gene>
    <name evidence="4" type="primary">sctQ</name>
    <name evidence="4" type="ORF">CBM2587_B80059</name>
</gene>
<comment type="caution">
    <text evidence="4">The sequence shown here is derived from an EMBL/GenBank/DDBJ whole genome shotgun (WGS) entry which is preliminary data.</text>
</comment>
<dbReference type="GO" id="GO:0071978">
    <property type="term" value="P:bacterial-type flagellum-dependent swarming motility"/>
    <property type="evidence" value="ECO:0007669"/>
    <property type="project" value="TreeGrafter"/>
</dbReference>
<organism evidence="4">
    <name type="scientific">Cupriavidus taiwanensis</name>
    <dbReference type="NCBI Taxonomy" id="164546"/>
    <lineage>
        <taxon>Bacteria</taxon>
        <taxon>Pseudomonadati</taxon>
        <taxon>Pseudomonadota</taxon>
        <taxon>Betaproteobacteria</taxon>
        <taxon>Burkholderiales</taxon>
        <taxon>Burkholderiaceae</taxon>
        <taxon>Cupriavidus</taxon>
    </lineage>
</organism>
<feature type="compositionally biased region" description="Low complexity" evidence="2">
    <location>
        <begin position="291"/>
        <end position="303"/>
    </location>
</feature>
<comment type="similarity">
    <text evidence="1">Belongs to the FliN/MopA/SpaO family.</text>
</comment>
<dbReference type="EMBL" id="OFSQ01000037">
    <property type="protein sequence ID" value="SOY66782.1"/>
    <property type="molecule type" value="Genomic_DNA"/>
</dbReference>
<dbReference type="InterPro" id="IPR001543">
    <property type="entry name" value="FliN-like_C"/>
</dbReference>
<dbReference type="AlphaFoldDB" id="A0A375CAX2"/>
<accession>A0A375CAX2</accession>
<dbReference type="PANTHER" id="PTHR30034">
    <property type="entry name" value="FLAGELLAR MOTOR SWITCH PROTEIN FLIM"/>
    <property type="match status" value="1"/>
</dbReference>
<proteinExistence type="inferred from homology"/>
<evidence type="ECO:0000256" key="2">
    <source>
        <dbReference type="SAM" id="MobiDB-lite"/>
    </source>
</evidence>
<sequence>MPSVLPRPGREPFVPAPAAAAPGSAARVLVHSADAAARLATSGLDATPALPHMEPDIARLSGWLACRAGAVPVRAAGLDWQLRFVPADAEIAARAGAGYAFTLGSGHGVLRWDVTSERLLLAAPGAAEALPALLRHALMADALAEAVAALGQAMPDAFSWQPDGARAQALSSAHAFGFELRREAPPARLRGTLQLDQPERLAALPAGPPPARQPWIERLPVPIAVRIGTTRLALGEMHGIEPGDIVGIDDWHSQGSALVVRCTTGRHGPDWIALAEGRRLVVQPGADSRISSSNSGSTDVSNGAHMEEQDPARQAQPIPHPDAAQPTLSRLDRLEVTLRFEVGDVAVPLAELRAVAPGYVFELPQPLKQSEVRIVANGNRIGTGTLIAVGNRLGVRITTFAGGDA</sequence>
<dbReference type="Pfam" id="PF01052">
    <property type="entry name" value="FliMN_C"/>
    <property type="match status" value="1"/>
</dbReference>
<name>A0A375CAX2_9BURK</name>
<dbReference type="GO" id="GO:0050918">
    <property type="term" value="P:positive chemotaxis"/>
    <property type="evidence" value="ECO:0007669"/>
    <property type="project" value="TreeGrafter"/>
</dbReference>
<dbReference type="PANTHER" id="PTHR30034:SF6">
    <property type="entry name" value="YOP PROTEINS TRANSLOCATION PROTEIN Q"/>
    <property type="match status" value="1"/>
</dbReference>
<feature type="region of interest" description="Disordered" evidence="2">
    <location>
        <begin position="285"/>
        <end position="325"/>
    </location>
</feature>
<dbReference type="Gene3D" id="2.30.330.10">
    <property type="entry name" value="SpoA-like"/>
    <property type="match status" value="2"/>
</dbReference>
<dbReference type="RefSeq" id="WP_116358697.1">
    <property type="nucleotide sequence ID" value="NZ_LT976854.1"/>
</dbReference>
<dbReference type="NCBIfam" id="TIGR02551">
    <property type="entry name" value="SpaO_YscQ"/>
    <property type="match status" value="1"/>
</dbReference>
<evidence type="ECO:0000259" key="3">
    <source>
        <dbReference type="Pfam" id="PF01052"/>
    </source>
</evidence>